<comment type="cofactor">
    <cofactor evidence="6">
        <name>[2Fe-2S] cluster</name>
        <dbReference type="ChEBI" id="CHEBI:190135"/>
    </cofactor>
</comment>
<evidence type="ECO:0000256" key="3">
    <source>
        <dbReference type="ARBA" id="ARBA00022723"/>
    </source>
</evidence>
<dbReference type="SUPFAM" id="SSF52833">
    <property type="entry name" value="Thioredoxin-like"/>
    <property type="match status" value="1"/>
</dbReference>
<dbReference type="GO" id="GO:0051537">
    <property type="term" value="F:2 iron, 2 sulfur cluster binding"/>
    <property type="evidence" value="ECO:0007669"/>
    <property type="project" value="UniProtKB-KW"/>
</dbReference>
<keyword evidence="3" id="KW-0479">Metal-binding</keyword>
<proteinExistence type="inferred from homology"/>
<reference evidence="7" key="1">
    <citation type="journal article" date="2014" name="Front. Microbiol.">
        <title>High frequency of phylogenetically diverse reductive dehalogenase-homologous genes in deep subseafloor sedimentary metagenomes.</title>
        <authorList>
            <person name="Kawai M."/>
            <person name="Futagami T."/>
            <person name="Toyoda A."/>
            <person name="Takaki Y."/>
            <person name="Nishi S."/>
            <person name="Hori S."/>
            <person name="Arai W."/>
            <person name="Tsubouchi T."/>
            <person name="Morono Y."/>
            <person name="Uchiyama I."/>
            <person name="Ito T."/>
            <person name="Fujiyama A."/>
            <person name="Inagaki F."/>
            <person name="Takami H."/>
        </authorList>
    </citation>
    <scope>NUCLEOTIDE SEQUENCE</scope>
    <source>
        <strain evidence="7">Expedition CK06-06</strain>
    </source>
</reference>
<comment type="caution">
    <text evidence="7">The sequence shown here is derived from an EMBL/GenBank/DDBJ whole genome shotgun (WGS) entry which is preliminary data.</text>
</comment>
<dbReference type="InterPro" id="IPR041921">
    <property type="entry name" value="NuoE_N"/>
</dbReference>
<dbReference type="Gene3D" id="3.40.30.10">
    <property type="entry name" value="Glutaredoxin"/>
    <property type="match status" value="1"/>
</dbReference>
<comment type="similarity">
    <text evidence="1">Belongs to the complex I 24 kDa subunit family.</text>
</comment>
<dbReference type="PANTHER" id="PTHR43342:SF1">
    <property type="entry name" value="BIFURCATING [FEFE] HYDROGENASE GAMMA SUBUNIT"/>
    <property type="match status" value="1"/>
</dbReference>
<feature type="non-terminal residue" evidence="7">
    <location>
        <position position="126"/>
    </location>
</feature>
<evidence type="ECO:0000256" key="6">
    <source>
        <dbReference type="ARBA" id="ARBA00034078"/>
    </source>
</evidence>
<dbReference type="PANTHER" id="PTHR43342">
    <property type="entry name" value="NADH-QUINONE OXIDOREDUCTASE, E SUBUNIT"/>
    <property type="match status" value="1"/>
</dbReference>
<dbReference type="GO" id="GO:0046872">
    <property type="term" value="F:metal ion binding"/>
    <property type="evidence" value="ECO:0007669"/>
    <property type="project" value="UniProtKB-KW"/>
</dbReference>
<gene>
    <name evidence="7" type="ORF">S06H3_56886</name>
</gene>
<dbReference type="InterPro" id="IPR002023">
    <property type="entry name" value="NuoE-like"/>
</dbReference>
<evidence type="ECO:0000313" key="7">
    <source>
        <dbReference type="EMBL" id="GAI55967.1"/>
    </source>
</evidence>
<dbReference type="Pfam" id="PF01257">
    <property type="entry name" value="2Fe-2S_thioredx"/>
    <property type="match status" value="1"/>
</dbReference>
<keyword evidence="5" id="KW-0411">Iron-sulfur</keyword>
<dbReference type="AlphaFoldDB" id="X1PI73"/>
<accession>X1PI73</accession>
<dbReference type="InterPro" id="IPR036249">
    <property type="entry name" value="Thioredoxin-like_sf"/>
</dbReference>
<dbReference type="PIRSF" id="PIRSF000216">
    <property type="entry name" value="NADH_DH_24kDa"/>
    <property type="match status" value="1"/>
</dbReference>
<evidence type="ECO:0000256" key="4">
    <source>
        <dbReference type="ARBA" id="ARBA00023004"/>
    </source>
</evidence>
<keyword evidence="2" id="KW-0001">2Fe-2S</keyword>
<dbReference type="InterPro" id="IPR042128">
    <property type="entry name" value="NuoE_dom"/>
</dbReference>
<evidence type="ECO:0008006" key="8">
    <source>
        <dbReference type="Google" id="ProtNLM"/>
    </source>
</evidence>
<dbReference type="GO" id="GO:0016491">
    <property type="term" value="F:oxidoreductase activity"/>
    <property type="evidence" value="ECO:0007669"/>
    <property type="project" value="InterPro"/>
</dbReference>
<dbReference type="CDD" id="cd03064">
    <property type="entry name" value="TRX_Fd_NuoE"/>
    <property type="match status" value="1"/>
</dbReference>
<dbReference type="EMBL" id="BARV01036642">
    <property type="protein sequence ID" value="GAI55967.1"/>
    <property type="molecule type" value="Genomic_DNA"/>
</dbReference>
<sequence>MVVEAGAREKLSFAVIDAISHKHNVEPGAIIPVLQEIQDAYGYVPPVAIQRIAENTGVPASELFGIVTFYAQFRLEPIGKNLIKVCHGTACHLSGAERISQALEQVVGAKEGETSQDRLFTVERVA</sequence>
<dbReference type="Gene3D" id="1.10.10.1590">
    <property type="entry name" value="NADH-quinone oxidoreductase subunit E"/>
    <property type="match status" value="1"/>
</dbReference>
<evidence type="ECO:0000256" key="1">
    <source>
        <dbReference type="ARBA" id="ARBA00010643"/>
    </source>
</evidence>
<protein>
    <recommendedName>
        <fullName evidence="8">NAD(P)H-dependent oxidoreductase subunit E</fullName>
    </recommendedName>
</protein>
<evidence type="ECO:0000256" key="5">
    <source>
        <dbReference type="ARBA" id="ARBA00023014"/>
    </source>
</evidence>
<name>X1PI73_9ZZZZ</name>
<organism evidence="7">
    <name type="scientific">marine sediment metagenome</name>
    <dbReference type="NCBI Taxonomy" id="412755"/>
    <lineage>
        <taxon>unclassified sequences</taxon>
        <taxon>metagenomes</taxon>
        <taxon>ecological metagenomes</taxon>
    </lineage>
</organism>
<keyword evidence="4" id="KW-0408">Iron</keyword>
<dbReference type="InterPro" id="IPR028431">
    <property type="entry name" value="NADP_DH_HndA-like"/>
</dbReference>
<evidence type="ECO:0000256" key="2">
    <source>
        <dbReference type="ARBA" id="ARBA00022714"/>
    </source>
</evidence>